<evidence type="ECO:0000313" key="2">
    <source>
        <dbReference type="Proteomes" id="UP000659654"/>
    </source>
</evidence>
<organism evidence="1 2">
    <name type="scientific">Bursaphelenchus xylophilus</name>
    <name type="common">Pinewood nematode worm</name>
    <name type="synonym">Aphelenchoides xylophilus</name>
    <dbReference type="NCBI Taxonomy" id="6326"/>
    <lineage>
        <taxon>Eukaryota</taxon>
        <taxon>Metazoa</taxon>
        <taxon>Ecdysozoa</taxon>
        <taxon>Nematoda</taxon>
        <taxon>Chromadorea</taxon>
        <taxon>Rhabditida</taxon>
        <taxon>Tylenchina</taxon>
        <taxon>Tylenchomorpha</taxon>
        <taxon>Aphelenchoidea</taxon>
        <taxon>Aphelenchoididae</taxon>
        <taxon>Bursaphelenchus</taxon>
    </lineage>
</organism>
<sequence>MFIRLLLLMFGAILVLFLAAAAFLDIGWQCDSIKWRIIPDSAVSIWTSTSKSIESRCSQTAQSCATRAH</sequence>
<protein>
    <submittedName>
        <fullName evidence="1">(pine wood nematode) hypothetical protein</fullName>
    </submittedName>
</protein>
<name>A0A7I8WSS9_BURXY</name>
<dbReference type="EMBL" id="CAJFCV020000004">
    <property type="protein sequence ID" value="CAG9115671.1"/>
    <property type="molecule type" value="Genomic_DNA"/>
</dbReference>
<evidence type="ECO:0000313" key="1">
    <source>
        <dbReference type="EMBL" id="CAD5226276.1"/>
    </source>
</evidence>
<comment type="caution">
    <text evidence="1">The sequence shown here is derived from an EMBL/GenBank/DDBJ whole genome shotgun (WGS) entry which is preliminary data.</text>
</comment>
<proteinExistence type="predicted"/>
<dbReference type="AlphaFoldDB" id="A0A7I8WSS9"/>
<dbReference type="SMR" id="A0A7I8WSS9"/>
<reference evidence="1" key="1">
    <citation type="submission" date="2020-09" db="EMBL/GenBank/DDBJ databases">
        <authorList>
            <person name="Kikuchi T."/>
        </authorList>
    </citation>
    <scope>NUCLEOTIDE SEQUENCE</scope>
    <source>
        <strain evidence="1">Ka4C1</strain>
    </source>
</reference>
<keyword evidence="2" id="KW-1185">Reference proteome</keyword>
<gene>
    <name evidence="1" type="ORF">BXYJ_LOCUS8964</name>
</gene>
<dbReference type="EMBL" id="CAJFDI010000004">
    <property type="protein sequence ID" value="CAD5226276.1"/>
    <property type="molecule type" value="Genomic_DNA"/>
</dbReference>
<accession>A0A7I8WSS9</accession>
<dbReference type="Proteomes" id="UP000582659">
    <property type="component" value="Unassembled WGS sequence"/>
</dbReference>
<dbReference type="Proteomes" id="UP000659654">
    <property type="component" value="Unassembled WGS sequence"/>
</dbReference>